<protein>
    <submittedName>
        <fullName evidence="1">Uncharacterized protein</fullName>
    </submittedName>
</protein>
<keyword evidence="2" id="KW-1185">Reference proteome</keyword>
<evidence type="ECO:0000313" key="2">
    <source>
        <dbReference type="Proteomes" id="UP001597340"/>
    </source>
</evidence>
<dbReference type="RefSeq" id="WP_229526725.1">
    <property type="nucleotide sequence ID" value="NZ_JAFFQR010000112.1"/>
</dbReference>
<gene>
    <name evidence="1" type="ORF">ACFQ5D_03915</name>
</gene>
<accession>A0ABW4DA93</accession>
<comment type="caution">
    <text evidence="1">The sequence shown here is derived from an EMBL/GenBank/DDBJ whole genome shotgun (WGS) entry which is preliminary data.</text>
</comment>
<dbReference type="Proteomes" id="UP001597340">
    <property type="component" value="Unassembled WGS sequence"/>
</dbReference>
<organism evidence="1 2">
    <name type="scientific">Paenibacillus farraposensis</name>
    <dbReference type="NCBI Taxonomy" id="2807095"/>
    <lineage>
        <taxon>Bacteria</taxon>
        <taxon>Bacillati</taxon>
        <taxon>Bacillota</taxon>
        <taxon>Bacilli</taxon>
        <taxon>Bacillales</taxon>
        <taxon>Paenibacillaceae</taxon>
        <taxon>Paenibacillus</taxon>
    </lineage>
</organism>
<sequence length="49" mass="5667">MAKRHLPFAIAGRTANWVQGSILKLIADKNEADNKLDTYKLTLRWLRNN</sequence>
<dbReference type="EMBL" id="JBHTNZ010000003">
    <property type="protein sequence ID" value="MFD1460609.1"/>
    <property type="molecule type" value="Genomic_DNA"/>
</dbReference>
<proteinExistence type="predicted"/>
<name>A0ABW4DA93_9BACL</name>
<reference evidence="2" key="1">
    <citation type="journal article" date="2019" name="Int. J. Syst. Evol. Microbiol.">
        <title>The Global Catalogue of Microorganisms (GCM) 10K type strain sequencing project: providing services to taxonomists for standard genome sequencing and annotation.</title>
        <authorList>
            <consortium name="The Broad Institute Genomics Platform"/>
            <consortium name="The Broad Institute Genome Sequencing Center for Infectious Disease"/>
            <person name="Wu L."/>
            <person name="Ma J."/>
        </authorList>
    </citation>
    <scope>NUCLEOTIDE SEQUENCE [LARGE SCALE GENOMIC DNA]</scope>
    <source>
        <strain evidence="2">CCM 9147</strain>
    </source>
</reference>
<evidence type="ECO:0000313" key="1">
    <source>
        <dbReference type="EMBL" id="MFD1460609.1"/>
    </source>
</evidence>